<protein>
    <submittedName>
        <fullName evidence="2">Unannotated protein</fullName>
    </submittedName>
</protein>
<dbReference type="EMBL" id="CAESAO010000003">
    <property type="protein sequence ID" value="CAB4334454.1"/>
    <property type="molecule type" value="Genomic_DNA"/>
</dbReference>
<reference evidence="2" key="1">
    <citation type="submission" date="2020-05" db="EMBL/GenBank/DDBJ databases">
        <authorList>
            <person name="Chiriac C."/>
            <person name="Salcher M."/>
            <person name="Ghai R."/>
            <person name="Kavagutti S V."/>
        </authorList>
    </citation>
    <scope>NUCLEOTIDE SEQUENCE</scope>
</reference>
<feature type="region of interest" description="Disordered" evidence="1">
    <location>
        <begin position="113"/>
        <end position="133"/>
    </location>
</feature>
<dbReference type="InterPro" id="IPR029044">
    <property type="entry name" value="Nucleotide-diphossugar_trans"/>
</dbReference>
<sequence length="404" mass="44266">MRDPGCNVGHWNVTERPVELRDDIAWVGEERASLVRFSGFDAQSPQRLTRYNERVQVSDLGGVELLLTQYRQALLDEGFEAALSESYAFEGQAVETSPQDAPAEAEHNENAVVNARPPLEQPTEQALGLGPNRPRTLRRRAFRHLRCRFPRGTVVYTTYDDKFESRGLALRDSLHSWHPELPLAVQQVPYGSSTELAGALKAPLIASLLRSGWDQVIYLDADTFVTGPLDELLDSIRGGASVVLTPHLKAPGGDDADQIGLEMLLCAVGTLNAGALAVSSSPQGLAFADWWAARTAARSDVDVAAGVAYDQRWLDLAPAFFDQAEVLRDPGLNVGYWNLLHGRSQLSAHDGQLLIDGEQVSLMHFSGFDLGRPDLVSHYTPDLHTSDLGPAGEAIFERYRSMVG</sequence>
<evidence type="ECO:0000256" key="1">
    <source>
        <dbReference type="SAM" id="MobiDB-lite"/>
    </source>
</evidence>
<proteinExistence type="predicted"/>
<dbReference type="AlphaFoldDB" id="A0A6J5YWB4"/>
<gene>
    <name evidence="2" type="ORF">UFOPK3522_00077</name>
</gene>
<accession>A0A6J5YWB4</accession>
<name>A0A6J5YWB4_9ZZZZ</name>
<organism evidence="2">
    <name type="scientific">freshwater metagenome</name>
    <dbReference type="NCBI Taxonomy" id="449393"/>
    <lineage>
        <taxon>unclassified sequences</taxon>
        <taxon>metagenomes</taxon>
        <taxon>ecological metagenomes</taxon>
    </lineage>
</organism>
<dbReference type="Gene3D" id="3.90.550.10">
    <property type="entry name" value="Spore Coat Polysaccharide Biosynthesis Protein SpsA, Chain A"/>
    <property type="match status" value="1"/>
</dbReference>
<evidence type="ECO:0000313" key="2">
    <source>
        <dbReference type="EMBL" id="CAB4334454.1"/>
    </source>
</evidence>
<dbReference type="SUPFAM" id="SSF53448">
    <property type="entry name" value="Nucleotide-diphospho-sugar transferases"/>
    <property type="match status" value="1"/>
</dbReference>